<evidence type="ECO:0000313" key="2">
    <source>
        <dbReference type="Proteomes" id="UP000335415"/>
    </source>
</evidence>
<protein>
    <submittedName>
        <fullName evidence="1">Uncharacterized protein</fullName>
    </submittedName>
</protein>
<evidence type="ECO:0000313" key="1">
    <source>
        <dbReference type="EMBL" id="KAA9001643.1"/>
    </source>
</evidence>
<proteinExistence type="predicted"/>
<accession>A0A5J5G458</accession>
<organism evidence="1 2">
    <name type="scientific">Affinibrenneria salicis</name>
    <dbReference type="NCBI Taxonomy" id="2590031"/>
    <lineage>
        <taxon>Bacteria</taxon>
        <taxon>Pseudomonadati</taxon>
        <taxon>Pseudomonadota</taxon>
        <taxon>Gammaproteobacteria</taxon>
        <taxon>Enterobacterales</taxon>
        <taxon>Pectobacteriaceae</taxon>
        <taxon>Affinibrenneria</taxon>
    </lineage>
</organism>
<comment type="caution">
    <text evidence="1">The sequence shown here is derived from an EMBL/GenBank/DDBJ whole genome shotgun (WGS) entry which is preliminary data.</text>
</comment>
<dbReference type="SUPFAM" id="SSF48403">
    <property type="entry name" value="Ankyrin repeat"/>
    <property type="match status" value="1"/>
</dbReference>
<dbReference type="EMBL" id="VYKJ01000002">
    <property type="protein sequence ID" value="KAA9001643.1"/>
    <property type="molecule type" value="Genomic_DNA"/>
</dbReference>
<dbReference type="OrthoDB" id="9812708at2"/>
<dbReference type="InterPro" id="IPR036770">
    <property type="entry name" value="Ankyrin_rpt-contain_sf"/>
</dbReference>
<dbReference type="Gene3D" id="1.25.40.20">
    <property type="entry name" value="Ankyrin repeat-containing domain"/>
    <property type="match status" value="1"/>
</dbReference>
<reference evidence="1 2" key="1">
    <citation type="submission" date="2019-09" db="EMBL/GenBank/DDBJ databases">
        <authorList>
            <person name="Li Y."/>
        </authorList>
    </citation>
    <scope>NUCLEOTIDE SEQUENCE [LARGE SCALE GENOMIC DNA]</scope>
    <source>
        <strain evidence="1 2">L3-3HA</strain>
    </source>
</reference>
<sequence>MLSFTNDIFKSLMNVLKIHNISAYEIRDLLDRTLLFYAKTQDDIEQLIDLGVDINHQDKLGHTALFHVSSEEVINALIEHGIDVDRKDNEGRHVLATYGFFKYHDTFMKYTDRFKEKHIIIDSLYCNQLDNIPSALKSLHDNEFKITLSRFVEIEHDPETENPDHFNQYAKRYIDVLDALKEYCYLSTFHELHQDFICRVYGNDKVKLFSYRDFREVIESM</sequence>
<dbReference type="AlphaFoldDB" id="A0A5J5G458"/>
<dbReference type="RefSeq" id="WP_150433887.1">
    <property type="nucleotide sequence ID" value="NZ_VYKJ01000002.1"/>
</dbReference>
<dbReference type="Proteomes" id="UP000335415">
    <property type="component" value="Unassembled WGS sequence"/>
</dbReference>
<gene>
    <name evidence="1" type="ORF">FJU30_04950</name>
</gene>
<name>A0A5J5G458_9GAMM</name>
<keyword evidence="2" id="KW-1185">Reference proteome</keyword>